<evidence type="ECO:0000313" key="3">
    <source>
        <dbReference type="Proteomes" id="UP000288805"/>
    </source>
</evidence>
<feature type="region of interest" description="Disordered" evidence="1">
    <location>
        <begin position="1"/>
        <end position="119"/>
    </location>
</feature>
<dbReference type="AlphaFoldDB" id="A0A438FTM2"/>
<feature type="compositionally biased region" description="Polar residues" evidence="1">
    <location>
        <begin position="1"/>
        <end position="10"/>
    </location>
</feature>
<dbReference type="EMBL" id="QGNW01000745">
    <property type="protein sequence ID" value="RVW63271.1"/>
    <property type="molecule type" value="Genomic_DNA"/>
</dbReference>
<gene>
    <name evidence="2" type="ORF">CK203_058646</name>
</gene>
<evidence type="ECO:0000313" key="2">
    <source>
        <dbReference type="EMBL" id="RVW63271.1"/>
    </source>
</evidence>
<reference evidence="2 3" key="1">
    <citation type="journal article" date="2018" name="PLoS Genet.">
        <title>Population sequencing reveals clonal diversity and ancestral inbreeding in the grapevine cultivar Chardonnay.</title>
        <authorList>
            <person name="Roach M.J."/>
            <person name="Johnson D.L."/>
            <person name="Bohlmann J."/>
            <person name="van Vuuren H.J."/>
            <person name="Jones S.J."/>
            <person name="Pretorius I.S."/>
            <person name="Schmidt S.A."/>
            <person name="Borneman A.R."/>
        </authorList>
    </citation>
    <scope>NUCLEOTIDE SEQUENCE [LARGE SCALE GENOMIC DNA]</scope>
    <source>
        <strain evidence="3">cv. Chardonnay</strain>
        <tissue evidence="2">Leaf</tissue>
    </source>
</reference>
<sequence>MQSLVGNQEAQHGFEQSRHEEAKSLPSVGFDISAPEAPTVPSSEGGVPFNPSQHRYAIRRPPTSPPPESSARRTPAKRAKTLSPGESSRHSQPDPWAPRDSQRPSGISPEAIIKRPMVTAPPIEGNLDYRARPFHSKLYFDFESMTTQGARSPTTVHFNINGRQGILETRHVAEAPHIPYELVDPTHFRDGPLYLSGTWSTSYPGGPLEIQSFYARKEQWRRGKQGKENRDTAAVFLRPFGALPEVHFLHAIYHCKAHEVKNPTLQPVYNLELK</sequence>
<dbReference type="Proteomes" id="UP000288805">
    <property type="component" value="Unassembled WGS sequence"/>
</dbReference>
<comment type="caution">
    <text evidence="2">The sequence shown here is derived from an EMBL/GenBank/DDBJ whole genome shotgun (WGS) entry which is preliminary data.</text>
</comment>
<protein>
    <submittedName>
        <fullName evidence="2">Uncharacterized protein</fullName>
    </submittedName>
</protein>
<proteinExistence type="predicted"/>
<organism evidence="2 3">
    <name type="scientific">Vitis vinifera</name>
    <name type="common">Grape</name>
    <dbReference type="NCBI Taxonomy" id="29760"/>
    <lineage>
        <taxon>Eukaryota</taxon>
        <taxon>Viridiplantae</taxon>
        <taxon>Streptophyta</taxon>
        <taxon>Embryophyta</taxon>
        <taxon>Tracheophyta</taxon>
        <taxon>Spermatophyta</taxon>
        <taxon>Magnoliopsida</taxon>
        <taxon>eudicotyledons</taxon>
        <taxon>Gunneridae</taxon>
        <taxon>Pentapetalae</taxon>
        <taxon>rosids</taxon>
        <taxon>Vitales</taxon>
        <taxon>Vitaceae</taxon>
        <taxon>Viteae</taxon>
        <taxon>Vitis</taxon>
    </lineage>
</organism>
<name>A0A438FTM2_VITVI</name>
<accession>A0A438FTM2</accession>
<evidence type="ECO:0000256" key="1">
    <source>
        <dbReference type="SAM" id="MobiDB-lite"/>
    </source>
</evidence>